<dbReference type="AlphaFoldDB" id="A0AAW0DFN3"/>
<reference evidence="2 3" key="1">
    <citation type="journal article" date="2024" name="J Genomics">
        <title>Draft genome sequencing and assembly of Favolaschia claudopus CIRM-BRFM 2984 isolated from oak limbs.</title>
        <authorList>
            <person name="Navarro D."/>
            <person name="Drula E."/>
            <person name="Chaduli D."/>
            <person name="Cazenave R."/>
            <person name="Ahrendt S."/>
            <person name="Wang J."/>
            <person name="Lipzen A."/>
            <person name="Daum C."/>
            <person name="Barry K."/>
            <person name="Grigoriev I.V."/>
            <person name="Favel A."/>
            <person name="Rosso M.N."/>
            <person name="Martin F."/>
        </authorList>
    </citation>
    <scope>NUCLEOTIDE SEQUENCE [LARGE SCALE GENOMIC DNA]</scope>
    <source>
        <strain evidence="2 3">CIRM-BRFM 2984</strain>
    </source>
</reference>
<dbReference type="Proteomes" id="UP001362999">
    <property type="component" value="Unassembled WGS sequence"/>
</dbReference>
<sequence length="846" mass="93934">MYPPPPEPPAQKNPEASQKLLALLHLRTLVVPGYRDRCRVQGCHQMNPHLFASDPLPSSSPAVVPAENGGGSGNGDGDGWNWAAKGEPGAAQNDTMGCRVALVVSCLFRLVPIDSSASGMLSDLGPMSKGGASPHPISTNTSALDDLPLPHPDTSAHPTARAGIHISRGRVDLHVVSLAPLLLFSSSRDSTSTFCLSHWESHTDAHTSTTTSTQLPTRLHYPPTPSPTPAIYRRLGTERAELHRALRYGRVTPVLEMGRGRGRRMYAPRVSWPDCDGSDPERGERRTGSVFCGRFERGMGRVQRKFCDEGGEMTKGRRQGKDSFDENDTPAVRACVLVSVDHTSPHLALSSSHATYILATGFSHHRVGTVLTQTCAGRVLDARSVRDDGGRRGLQRRLRRVGAFRPVSSVEEDRSSGNGRMREMRGRRPLRAWYMLRRSLRVVRLPPKSEHWRIDARLASAGASDDLKDGPRALLGSPWTAYADASEVFRRLKEDILVWRGYTHWGKYGEGMTLLWSDESSLLLPAFFLRGYAPPLPRESYDATSTSMRPKTTFRCRASRDFPPNFCAFFLSLNHRALTPPSMRYEAAPTTFCLASPPDGMWCCLLGTRTRRPVSCEPSSLAIANSELWMFSDGWDVCMGRMVVRTVGLASNQRVVVMPVTYSPPFIFIFTALSRREHPTGWWRWVVHQIKQKMKIKKQQTVHTLRCRLPHSREAYVESHSPPKGVSSPVSSNVKESFLIPIPVATDTLPALNLCRRQVSVSGYGSGQDQEVQVEQEMKEANNARVPSFMFRCKGAFVFDLVIALTVARMSKALWNIVTIGNGPLQSTPYCAHLVLPYDPLFRRRL</sequence>
<accession>A0AAW0DFN3</accession>
<feature type="compositionally biased region" description="Gly residues" evidence="1">
    <location>
        <begin position="68"/>
        <end position="78"/>
    </location>
</feature>
<feature type="region of interest" description="Disordered" evidence="1">
    <location>
        <begin position="206"/>
        <end position="228"/>
    </location>
</feature>
<keyword evidence="3" id="KW-1185">Reference proteome</keyword>
<comment type="caution">
    <text evidence="2">The sequence shown here is derived from an EMBL/GenBank/DDBJ whole genome shotgun (WGS) entry which is preliminary data.</text>
</comment>
<evidence type="ECO:0000313" key="2">
    <source>
        <dbReference type="EMBL" id="KAK7050198.1"/>
    </source>
</evidence>
<feature type="compositionally biased region" description="Low complexity" evidence="1">
    <location>
        <begin position="55"/>
        <end position="66"/>
    </location>
</feature>
<evidence type="ECO:0000313" key="3">
    <source>
        <dbReference type="Proteomes" id="UP001362999"/>
    </source>
</evidence>
<proteinExistence type="predicted"/>
<organism evidence="2 3">
    <name type="scientific">Favolaschia claudopus</name>
    <dbReference type="NCBI Taxonomy" id="2862362"/>
    <lineage>
        <taxon>Eukaryota</taxon>
        <taxon>Fungi</taxon>
        <taxon>Dikarya</taxon>
        <taxon>Basidiomycota</taxon>
        <taxon>Agaricomycotina</taxon>
        <taxon>Agaricomycetes</taxon>
        <taxon>Agaricomycetidae</taxon>
        <taxon>Agaricales</taxon>
        <taxon>Marasmiineae</taxon>
        <taxon>Mycenaceae</taxon>
        <taxon>Favolaschia</taxon>
    </lineage>
</organism>
<dbReference type="EMBL" id="JAWWNJ010000008">
    <property type="protein sequence ID" value="KAK7050198.1"/>
    <property type="molecule type" value="Genomic_DNA"/>
</dbReference>
<protein>
    <submittedName>
        <fullName evidence="2">Uncharacterized protein</fullName>
    </submittedName>
</protein>
<gene>
    <name evidence="2" type="ORF">R3P38DRAFT_3173305</name>
</gene>
<feature type="region of interest" description="Disordered" evidence="1">
    <location>
        <begin position="55"/>
        <end position="80"/>
    </location>
</feature>
<evidence type="ECO:0000256" key="1">
    <source>
        <dbReference type="SAM" id="MobiDB-lite"/>
    </source>
</evidence>
<name>A0AAW0DFN3_9AGAR</name>